<dbReference type="InterPro" id="IPR017853">
    <property type="entry name" value="GH"/>
</dbReference>
<accession>A0AAE0U5G3</accession>
<name>A0AAE0U5G3_9PEZI</name>
<dbReference type="GO" id="GO:0016787">
    <property type="term" value="F:hydrolase activity"/>
    <property type="evidence" value="ECO:0007669"/>
    <property type="project" value="UniProtKB-KW"/>
</dbReference>
<evidence type="ECO:0000259" key="2">
    <source>
        <dbReference type="Pfam" id="PF11790"/>
    </source>
</evidence>
<dbReference type="Proteomes" id="UP001285441">
    <property type="component" value="Unassembled WGS sequence"/>
</dbReference>
<protein>
    <submittedName>
        <fullName evidence="3">Glycosyl hydrolase catalytic core-domain-containing protein</fullName>
    </submittedName>
</protein>
<dbReference type="GO" id="GO:0009277">
    <property type="term" value="C:fungal-type cell wall"/>
    <property type="evidence" value="ECO:0007669"/>
    <property type="project" value="TreeGrafter"/>
</dbReference>
<gene>
    <name evidence="3" type="ORF">B0H63DRAFT_493205</name>
</gene>
<dbReference type="SUPFAM" id="SSF51445">
    <property type="entry name" value="(Trans)glycosidases"/>
    <property type="match status" value="1"/>
</dbReference>
<feature type="chain" id="PRO_5042228831" evidence="1">
    <location>
        <begin position="22"/>
        <end position="326"/>
    </location>
</feature>
<dbReference type="InterPro" id="IPR053183">
    <property type="entry name" value="ASL1"/>
</dbReference>
<evidence type="ECO:0000313" key="3">
    <source>
        <dbReference type="EMBL" id="KAK3391164.1"/>
    </source>
</evidence>
<reference evidence="3" key="1">
    <citation type="journal article" date="2023" name="Mol. Phylogenet. Evol.">
        <title>Genome-scale phylogeny and comparative genomics of the fungal order Sordariales.</title>
        <authorList>
            <person name="Hensen N."/>
            <person name="Bonometti L."/>
            <person name="Westerberg I."/>
            <person name="Brannstrom I.O."/>
            <person name="Guillou S."/>
            <person name="Cros-Aarteil S."/>
            <person name="Calhoun S."/>
            <person name="Haridas S."/>
            <person name="Kuo A."/>
            <person name="Mondo S."/>
            <person name="Pangilinan J."/>
            <person name="Riley R."/>
            <person name="LaButti K."/>
            <person name="Andreopoulos B."/>
            <person name="Lipzen A."/>
            <person name="Chen C."/>
            <person name="Yan M."/>
            <person name="Daum C."/>
            <person name="Ng V."/>
            <person name="Clum A."/>
            <person name="Steindorff A."/>
            <person name="Ohm R.A."/>
            <person name="Martin F."/>
            <person name="Silar P."/>
            <person name="Natvig D.O."/>
            <person name="Lalanne C."/>
            <person name="Gautier V."/>
            <person name="Ament-Velasquez S.L."/>
            <person name="Kruys A."/>
            <person name="Hutchinson M.I."/>
            <person name="Powell A.J."/>
            <person name="Barry K."/>
            <person name="Miller A.N."/>
            <person name="Grigoriev I.V."/>
            <person name="Debuchy R."/>
            <person name="Gladieux P."/>
            <person name="Hiltunen Thoren M."/>
            <person name="Johannesson H."/>
        </authorList>
    </citation>
    <scope>NUCLEOTIDE SEQUENCE</scope>
    <source>
        <strain evidence="3">CBS 232.78</strain>
    </source>
</reference>
<comment type="caution">
    <text evidence="3">The sequence shown here is derived from an EMBL/GenBank/DDBJ whole genome shotgun (WGS) entry which is preliminary data.</text>
</comment>
<sequence>MRLPLIFFGLLTASLASLGGAARSPKRGLAFVPNESYPNDNAIWVRPNGGLTWYYNFQSNVSVAYASLPQTTIEFVPTMWGAGGGSGNDPSFLDGIVTATTTKGRNISHVLTFNSPDKSFADGGSDMSPATAAAVWASNILPLREKHGVKVGLPTVEDPHDWLDSFLKSCARINDGKECGFDFVPVYSHGDLSVLKGRVDAFATAYPTSPIWVMGYGFENQDLPTTQAFFNSSVAYLDAHQKVERYSWFGAFRSIVSSSAVGPSQAMLDPWGNLTDIGSWYLGGGATGNPPPCAGGGKTSGAAGSLVVERTMVPPAATRNIGSADR</sequence>
<keyword evidence="1" id="KW-0732">Signal</keyword>
<dbReference type="InterPro" id="IPR024655">
    <property type="entry name" value="Asl1_glyco_hydro_catalytic"/>
</dbReference>
<evidence type="ECO:0000313" key="4">
    <source>
        <dbReference type="Proteomes" id="UP001285441"/>
    </source>
</evidence>
<organism evidence="3 4">
    <name type="scientific">Podospora didyma</name>
    <dbReference type="NCBI Taxonomy" id="330526"/>
    <lineage>
        <taxon>Eukaryota</taxon>
        <taxon>Fungi</taxon>
        <taxon>Dikarya</taxon>
        <taxon>Ascomycota</taxon>
        <taxon>Pezizomycotina</taxon>
        <taxon>Sordariomycetes</taxon>
        <taxon>Sordariomycetidae</taxon>
        <taxon>Sordariales</taxon>
        <taxon>Podosporaceae</taxon>
        <taxon>Podospora</taxon>
    </lineage>
</organism>
<keyword evidence="3" id="KW-0378">Hydrolase</keyword>
<evidence type="ECO:0000256" key="1">
    <source>
        <dbReference type="SAM" id="SignalP"/>
    </source>
</evidence>
<keyword evidence="4" id="KW-1185">Reference proteome</keyword>
<dbReference type="GO" id="GO:0071966">
    <property type="term" value="P:fungal-type cell wall polysaccharide metabolic process"/>
    <property type="evidence" value="ECO:0007669"/>
    <property type="project" value="TreeGrafter"/>
</dbReference>
<feature type="domain" description="Asl1-like glycosyl hydrolase catalytic" evidence="2">
    <location>
        <begin position="29"/>
        <end position="281"/>
    </location>
</feature>
<dbReference type="AlphaFoldDB" id="A0AAE0U5G3"/>
<dbReference type="EMBL" id="JAULSW010000002">
    <property type="protein sequence ID" value="KAK3391164.1"/>
    <property type="molecule type" value="Genomic_DNA"/>
</dbReference>
<dbReference type="Pfam" id="PF11790">
    <property type="entry name" value="Glyco_hydro_cc"/>
    <property type="match status" value="1"/>
</dbReference>
<feature type="signal peptide" evidence="1">
    <location>
        <begin position="1"/>
        <end position="21"/>
    </location>
</feature>
<dbReference type="PANTHER" id="PTHR34154:SF3">
    <property type="entry name" value="ALKALI-SENSITIVE LINKAGE PROTEIN 1"/>
    <property type="match status" value="1"/>
</dbReference>
<dbReference type="PANTHER" id="PTHR34154">
    <property type="entry name" value="ALKALI-SENSITIVE LINKAGE PROTEIN 1"/>
    <property type="match status" value="1"/>
</dbReference>
<reference evidence="3" key="2">
    <citation type="submission" date="2023-06" db="EMBL/GenBank/DDBJ databases">
        <authorList>
            <consortium name="Lawrence Berkeley National Laboratory"/>
            <person name="Haridas S."/>
            <person name="Hensen N."/>
            <person name="Bonometti L."/>
            <person name="Westerberg I."/>
            <person name="Brannstrom I.O."/>
            <person name="Guillou S."/>
            <person name="Cros-Aarteil S."/>
            <person name="Calhoun S."/>
            <person name="Kuo A."/>
            <person name="Mondo S."/>
            <person name="Pangilinan J."/>
            <person name="Riley R."/>
            <person name="LaButti K."/>
            <person name="Andreopoulos B."/>
            <person name="Lipzen A."/>
            <person name="Chen C."/>
            <person name="Yanf M."/>
            <person name="Daum C."/>
            <person name="Ng V."/>
            <person name="Clum A."/>
            <person name="Steindorff A."/>
            <person name="Ohm R."/>
            <person name="Martin F."/>
            <person name="Silar P."/>
            <person name="Natvig D."/>
            <person name="Lalanne C."/>
            <person name="Gautier V."/>
            <person name="Ament-velasquez S.L."/>
            <person name="Kruys A."/>
            <person name="Hutchinson M.I."/>
            <person name="Powell A.J."/>
            <person name="Barry K."/>
            <person name="Miller A.N."/>
            <person name="Grigoriev I.V."/>
            <person name="Debuchy R."/>
            <person name="Gladieux P."/>
            <person name="Thoren M.H."/>
            <person name="Johannesson H."/>
        </authorList>
    </citation>
    <scope>NUCLEOTIDE SEQUENCE</scope>
    <source>
        <strain evidence="3">CBS 232.78</strain>
    </source>
</reference>
<proteinExistence type="predicted"/>